<dbReference type="GO" id="GO:0005634">
    <property type="term" value="C:nucleus"/>
    <property type="evidence" value="ECO:0007669"/>
    <property type="project" value="TreeGrafter"/>
</dbReference>
<dbReference type="OrthoDB" id="514248at2759"/>
<dbReference type="InParanoid" id="A0A218ZCZ5"/>
<dbReference type="PANTHER" id="PTHR13393">
    <property type="entry name" value="SAM-DEPENDENT METHYLTRANSFERASE"/>
    <property type="match status" value="1"/>
</dbReference>
<proteinExistence type="predicted"/>
<dbReference type="Proteomes" id="UP000242519">
    <property type="component" value="Unassembled WGS sequence"/>
</dbReference>
<reference evidence="3 4" key="1">
    <citation type="submission" date="2017-04" db="EMBL/GenBank/DDBJ databases">
        <title>Draft genome sequence of Marssonina coronaria NL1: causal agent of apple blotch.</title>
        <authorList>
            <person name="Cheng Q."/>
        </authorList>
    </citation>
    <scope>NUCLEOTIDE SEQUENCE [LARGE SCALE GENOMIC DNA]</scope>
    <source>
        <strain evidence="3 4">NL1</strain>
    </source>
</reference>
<evidence type="ECO:0000256" key="2">
    <source>
        <dbReference type="ARBA" id="ARBA00022679"/>
    </source>
</evidence>
<comment type="caution">
    <text evidence="3">The sequence shown here is derived from an EMBL/GenBank/DDBJ whole genome shotgun (WGS) entry which is preliminary data.</text>
</comment>
<organism evidence="3 4">
    <name type="scientific">Diplocarpon coronariae</name>
    <dbReference type="NCBI Taxonomy" id="2795749"/>
    <lineage>
        <taxon>Eukaryota</taxon>
        <taxon>Fungi</taxon>
        <taxon>Dikarya</taxon>
        <taxon>Ascomycota</taxon>
        <taxon>Pezizomycotina</taxon>
        <taxon>Leotiomycetes</taxon>
        <taxon>Helotiales</taxon>
        <taxon>Drepanopezizaceae</taxon>
        <taxon>Diplocarpon</taxon>
    </lineage>
</organism>
<dbReference type="InterPro" id="IPR029063">
    <property type="entry name" value="SAM-dependent_MTases_sf"/>
</dbReference>
<dbReference type="InterPro" id="IPR010286">
    <property type="entry name" value="METTL16/RlmF"/>
</dbReference>
<dbReference type="PANTHER" id="PTHR13393:SF0">
    <property type="entry name" value="RNA N6-ADENOSINE-METHYLTRANSFERASE METTL16"/>
    <property type="match status" value="1"/>
</dbReference>
<dbReference type="EMBL" id="MZNU01000059">
    <property type="protein sequence ID" value="OWP05887.1"/>
    <property type="molecule type" value="Genomic_DNA"/>
</dbReference>
<dbReference type="AlphaFoldDB" id="A0A218ZCZ5"/>
<dbReference type="GO" id="GO:0070475">
    <property type="term" value="P:rRNA base methylation"/>
    <property type="evidence" value="ECO:0007669"/>
    <property type="project" value="TreeGrafter"/>
</dbReference>
<sequence length="428" mass="47217">MSQLGMIYKDDIDFATLALQDGEFAKALKPNGQLDFSNPESVCQLTKSLLKRDFALKISLPPDRLCPPVPNRVKYILWIQGLLDSTSDSYTDAYDPEREVLGLDVGTGASCIYPMLGCAQRPNWRFAGTDVDDKSFGFAKQNVLANGLQSRIKLLQTQPDGPLLPLDKMGFEAIDFSMCNPPFYASTDELLSSAASKQRPPLTACTGSESEMVTAGGEVAFVSRMIDESLVLKDRVQWYTSMLGKFSSIDVLLKKLKENNIDNYAVTDFVQGNKTRRWGVAWSFGDLRPSMAVARAVGSLQKNLLPFPGEYLINSSRNQGEVGQHINFTLSQLPLRWVWKAKISTGIGFSENAVWSRVARRNASKVLGKGVDEDDEDDMAFGFRVHVDGIPGGAGGSRATVRWLKGHDSVLFESFCGMLKRKVGEGLR</sequence>
<evidence type="ECO:0000256" key="1">
    <source>
        <dbReference type="ARBA" id="ARBA00022603"/>
    </source>
</evidence>
<name>A0A218ZCZ5_9HELO</name>
<keyword evidence="2" id="KW-0808">Transferase</keyword>
<dbReference type="Gene3D" id="3.40.50.150">
    <property type="entry name" value="Vaccinia Virus protein VP39"/>
    <property type="match status" value="1"/>
</dbReference>
<gene>
    <name evidence="3" type="ORF">B2J93_6211</name>
</gene>
<keyword evidence="4" id="KW-1185">Reference proteome</keyword>
<accession>A0A218ZCZ5</accession>
<evidence type="ECO:0000313" key="4">
    <source>
        <dbReference type="Proteomes" id="UP000242519"/>
    </source>
</evidence>
<evidence type="ECO:0000313" key="3">
    <source>
        <dbReference type="EMBL" id="OWP05887.1"/>
    </source>
</evidence>
<dbReference type="Pfam" id="PF05971">
    <property type="entry name" value="Methyltransf_10"/>
    <property type="match status" value="1"/>
</dbReference>
<dbReference type="STRING" id="503106.A0A218ZCZ5"/>
<dbReference type="GO" id="GO:0008168">
    <property type="term" value="F:methyltransferase activity"/>
    <property type="evidence" value="ECO:0007669"/>
    <property type="project" value="UniProtKB-KW"/>
</dbReference>
<protein>
    <submittedName>
        <fullName evidence="3">DUF890 domain protein</fullName>
    </submittedName>
</protein>
<keyword evidence="1" id="KW-0489">Methyltransferase</keyword>
<dbReference type="SUPFAM" id="SSF53335">
    <property type="entry name" value="S-adenosyl-L-methionine-dependent methyltransferases"/>
    <property type="match status" value="1"/>
</dbReference>